<protein>
    <recommendedName>
        <fullName evidence="2">BTB domain-containing protein</fullName>
    </recommendedName>
</protein>
<sequence>MDNRESMPARTSHGSTSSWRQLRPGQARQEVFWFNDGNIIVRIESRCFRVHRTVLRETGSPYFANLFNEVMHPPNEMVDGCCVYDIEGRGCDFAALLDGLYGQLTCLVEQEPSFFTLACLLRASHRWQVPKLRAWAIQALTRRWPPSLDQVHKQVDLSEHATRLIVLSRECEEKSFLKRAFYRLLSLEDFDLGHKGSTEAGTNAGDASTRGEYDHEKVQWAPADSELAREDILHVVRLQRYAAMFWTLLARKPPSYDFLSDRERHSGWWSGPCSVRLDAVWHKQVTEAGFSIQGGRDPLGCLDNLRDIPWGTLGKICEACVTDCRANWKRQQEAFWKIIDREILDT</sequence>
<name>A0A067M5V1_BOTB1</name>
<dbReference type="InterPro" id="IPR000210">
    <property type="entry name" value="BTB/POZ_dom"/>
</dbReference>
<organism evidence="3 4">
    <name type="scientific">Botryobasidium botryosum (strain FD-172 SS1)</name>
    <dbReference type="NCBI Taxonomy" id="930990"/>
    <lineage>
        <taxon>Eukaryota</taxon>
        <taxon>Fungi</taxon>
        <taxon>Dikarya</taxon>
        <taxon>Basidiomycota</taxon>
        <taxon>Agaricomycotina</taxon>
        <taxon>Agaricomycetes</taxon>
        <taxon>Cantharellales</taxon>
        <taxon>Botryobasidiaceae</taxon>
        <taxon>Botryobasidium</taxon>
    </lineage>
</organism>
<feature type="region of interest" description="Disordered" evidence="1">
    <location>
        <begin position="1"/>
        <end position="22"/>
    </location>
</feature>
<dbReference type="SUPFAM" id="SSF54695">
    <property type="entry name" value="POZ domain"/>
    <property type="match status" value="1"/>
</dbReference>
<dbReference type="InParanoid" id="A0A067M5V1"/>
<evidence type="ECO:0000313" key="3">
    <source>
        <dbReference type="EMBL" id="KDQ07242.1"/>
    </source>
</evidence>
<evidence type="ECO:0000313" key="4">
    <source>
        <dbReference type="Proteomes" id="UP000027195"/>
    </source>
</evidence>
<dbReference type="Proteomes" id="UP000027195">
    <property type="component" value="Unassembled WGS sequence"/>
</dbReference>
<dbReference type="Gene3D" id="3.30.710.10">
    <property type="entry name" value="Potassium Channel Kv1.1, Chain A"/>
    <property type="match status" value="1"/>
</dbReference>
<dbReference type="HOGENOM" id="CLU_048296_1_0_1"/>
<reference evidence="4" key="1">
    <citation type="journal article" date="2014" name="Proc. Natl. Acad. Sci. U.S.A.">
        <title>Extensive sampling of basidiomycete genomes demonstrates inadequacy of the white-rot/brown-rot paradigm for wood decay fungi.</title>
        <authorList>
            <person name="Riley R."/>
            <person name="Salamov A.A."/>
            <person name="Brown D.W."/>
            <person name="Nagy L.G."/>
            <person name="Floudas D."/>
            <person name="Held B.W."/>
            <person name="Levasseur A."/>
            <person name="Lombard V."/>
            <person name="Morin E."/>
            <person name="Otillar R."/>
            <person name="Lindquist E.A."/>
            <person name="Sun H."/>
            <person name="LaButti K.M."/>
            <person name="Schmutz J."/>
            <person name="Jabbour D."/>
            <person name="Luo H."/>
            <person name="Baker S.E."/>
            <person name="Pisabarro A.G."/>
            <person name="Walton J.D."/>
            <person name="Blanchette R.A."/>
            <person name="Henrissat B."/>
            <person name="Martin F."/>
            <person name="Cullen D."/>
            <person name="Hibbett D.S."/>
            <person name="Grigoriev I.V."/>
        </authorList>
    </citation>
    <scope>NUCLEOTIDE SEQUENCE [LARGE SCALE GENOMIC DNA]</scope>
    <source>
        <strain evidence="4">FD-172 SS1</strain>
    </source>
</reference>
<dbReference type="AlphaFoldDB" id="A0A067M5V1"/>
<evidence type="ECO:0000256" key="1">
    <source>
        <dbReference type="SAM" id="MobiDB-lite"/>
    </source>
</evidence>
<dbReference type="CDD" id="cd18186">
    <property type="entry name" value="BTB_POZ_ZBTB_KLHL-like"/>
    <property type="match status" value="1"/>
</dbReference>
<gene>
    <name evidence="3" type="ORF">BOTBODRAFT_180842</name>
</gene>
<dbReference type="PROSITE" id="PS50097">
    <property type="entry name" value="BTB"/>
    <property type="match status" value="1"/>
</dbReference>
<proteinExistence type="predicted"/>
<dbReference type="OrthoDB" id="2799068at2759"/>
<dbReference type="SMART" id="SM00225">
    <property type="entry name" value="BTB"/>
    <property type="match status" value="1"/>
</dbReference>
<keyword evidence="4" id="KW-1185">Reference proteome</keyword>
<dbReference type="InterPro" id="IPR011333">
    <property type="entry name" value="SKP1/BTB/POZ_sf"/>
</dbReference>
<evidence type="ECO:0000259" key="2">
    <source>
        <dbReference type="PROSITE" id="PS50097"/>
    </source>
</evidence>
<accession>A0A067M5V1</accession>
<dbReference type="EMBL" id="KL198111">
    <property type="protein sequence ID" value="KDQ07242.1"/>
    <property type="molecule type" value="Genomic_DNA"/>
</dbReference>
<feature type="domain" description="BTB" evidence="2">
    <location>
        <begin position="37"/>
        <end position="101"/>
    </location>
</feature>